<dbReference type="KEGG" id="laca:LAC1533_2090"/>
<dbReference type="AlphaFoldDB" id="A0A1K1KRP3"/>
<gene>
    <name evidence="1" type="ORF">LAC1533_2090</name>
</gene>
<sequence length="42" mass="4721">MAKPARKVVTPLTDTIWQTVCIRADCFFVCQSLHGLTWQALA</sequence>
<proteinExistence type="predicted"/>
<name>A0A1K1KRP3_9LACO</name>
<evidence type="ECO:0000313" key="1">
    <source>
        <dbReference type="EMBL" id="SFV41513.1"/>
    </source>
</evidence>
<dbReference type="RefSeq" id="WP_268869430.1">
    <property type="nucleotide sequence ID" value="NZ_JAQERZ010000003.1"/>
</dbReference>
<evidence type="ECO:0000313" key="2">
    <source>
        <dbReference type="Proteomes" id="UP000190935"/>
    </source>
</evidence>
<protein>
    <submittedName>
        <fullName evidence="1">Uncharacterized protein</fullName>
    </submittedName>
</protein>
<accession>A0A1K1KRP3</accession>
<dbReference type="Proteomes" id="UP000190935">
    <property type="component" value="Chromosome I"/>
</dbReference>
<reference evidence="2" key="1">
    <citation type="submission" date="2016-11" db="EMBL/GenBank/DDBJ databases">
        <authorList>
            <person name="Papadimitriou K."/>
        </authorList>
    </citation>
    <scope>NUCLEOTIDE SEQUENCE [LARGE SCALE GENOMIC DNA]</scope>
    <source>
        <strain evidence="2">ACA-DC 1533</strain>
    </source>
</reference>
<dbReference type="EMBL" id="LT630287">
    <property type="protein sequence ID" value="SFV41513.1"/>
    <property type="molecule type" value="Genomic_DNA"/>
</dbReference>
<organism evidence="1 2">
    <name type="scientific">Ligilactobacillus acidipiscis</name>
    <dbReference type="NCBI Taxonomy" id="89059"/>
    <lineage>
        <taxon>Bacteria</taxon>
        <taxon>Bacillati</taxon>
        <taxon>Bacillota</taxon>
        <taxon>Bacilli</taxon>
        <taxon>Lactobacillales</taxon>
        <taxon>Lactobacillaceae</taxon>
        <taxon>Ligilactobacillus</taxon>
    </lineage>
</organism>